<reference evidence="2" key="1">
    <citation type="submission" date="2023-10" db="EMBL/GenBank/DDBJ databases">
        <title>Genome assembly of Pristionchus species.</title>
        <authorList>
            <person name="Yoshida K."/>
            <person name="Sommer R.J."/>
        </authorList>
    </citation>
    <scope>NUCLEOTIDE SEQUENCE</scope>
    <source>
        <strain evidence="2">RS0144</strain>
    </source>
</reference>
<evidence type="ECO:0000256" key="1">
    <source>
        <dbReference type="SAM" id="MobiDB-lite"/>
    </source>
</evidence>
<protein>
    <submittedName>
        <fullName evidence="2">Uncharacterized protein</fullName>
    </submittedName>
</protein>
<accession>A0AAV5S9V0</accession>
<evidence type="ECO:0000313" key="3">
    <source>
        <dbReference type="Proteomes" id="UP001432027"/>
    </source>
</evidence>
<feature type="non-terminal residue" evidence="2">
    <location>
        <position position="1"/>
    </location>
</feature>
<dbReference type="EMBL" id="BTSX01000001">
    <property type="protein sequence ID" value="GMS79082.1"/>
    <property type="molecule type" value="Genomic_DNA"/>
</dbReference>
<keyword evidence="3" id="KW-1185">Reference proteome</keyword>
<feature type="non-terminal residue" evidence="2">
    <location>
        <position position="178"/>
    </location>
</feature>
<name>A0AAV5S9V0_9BILA</name>
<organism evidence="2 3">
    <name type="scientific">Pristionchus entomophagus</name>
    <dbReference type="NCBI Taxonomy" id="358040"/>
    <lineage>
        <taxon>Eukaryota</taxon>
        <taxon>Metazoa</taxon>
        <taxon>Ecdysozoa</taxon>
        <taxon>Nematoda</taxon>
        <taxon>Chromadorea</taxon>
        <taxon>Rhabditida</taxon>
        <taxon>Rhabditina</taxon>
        <taxon>Diplogasteromorpha</taxon>
        <taxon>Diplogasteroidea</taxon>
        <taxon>Neodiplogasteridae</taxon>
        <taxon>Pristionchus</taxon>
    </lineage>
</organism>
<feature type="region of interest" description="Disordered" evidence="1">
    <location>
        <begin position="150"/>
        <end position="178"/>
    </location>
</feature>
<dbReference type="Proteomes" id="UP001432027">
    <property type="component" value="Unassembled WGS sequence"/>
</dbReference>
<gene>
    <name evidence="2" type="ORF">PENTCL1PPCAC_1257</name>
</gene>
<evidence type="ECO:0000313" key="2">
    <source>
        <dbReference type="EMBL" id="GMS79082.1"/>
    </source>
</evidence>
<dbReference type="AlphaFoldDB" id="A0AAV5S9V0"/>
<comment type="caution">
    <text evidence="2">The sequence shown here is derived from an EMBL/GenBank/DDBJ whole genome shotgun (WGS) entry which is preliminary data.</text>
</comment>
<proteinExistence type="predicted"/>
<sequence>SIIYRNFYRLYFPRDRGVHFSLRLYLWNDPAIKSQRDITGCLLMRRHSSREKKHGEPLYRSRAVPSPLPATTNGLRRAAAAAAAAHRCARGLLRRRPLLRAASRLGAAANAAATGCVRAAAAAVSGRAGFHRLQQLRRRTRRVPPAVRPVTRLPRPADLPELPRYVPADAATRLRPRD</sequence>